<sequence length="426" mass="49557">MKIGVLPHYLDTRKDLVDLLNLLGKEHDVVAYIRESDVQKVGRLLPGITIISIPALTGIFRIFQILGQYTYLLFGQIPASQNNYYLTEHIKLLNSSYKKWSKLIQSYLLSLSKMTPKIISYDQYLDSFSWLKPSFKLEADIDVFLCFTEISCDWVFAKIIQENKPIWTYVYSWDHPCKMKTFSKRTNYLVWNEGIKDDLVTLQGIEDEKIQIWGATQFVFIEQFLNSKTNNYEDDCFPYIYLGCATGYDELARQEVKYCEEIANILQTTLPNWKLIIRPYPFQKNQNVYYPLKALSNVVFDDNTDSENKFLKLKNAKAFFHFGTTLGYEAVYFNTPSFLIDLTDPDKDVLLNGFVHQYQNDKYLNAKDSLVIKSKARLINILEDLARGQPEFYSNQDLRSSTPLQSLPVLAEKLISKIYNDNLISL</sequence>
<evidence type="ECO:0008006" key="3">
    <source>
        <dbReference type="Google" id="ProtNLM"/>
    </source>
</evidence>
<evidence type="ECO:0000313" key="1">
    <source>
        <dbReference type="EMBL" id="MBE9466381.1"/>
    </source>
</evidence>
<proteinExistence type="predicted"/>
<dbReference type="EMBL" id="JACYGY010000002">
    <property type="protein sequence ID" value="MBE9466381.1"/>
    <property type="molecule type" value="Genomic_DNA"/>
</dbReference>
<gene>
    <name evidence="1" type="ORF">IEE83_31330</name>
</gene>
<dbReference type="Proteomes" id="UP000634134">
    <property type="component" value="Unassembled WGS sequence"/>
</dbReference>
<comment type="caution">
    <text evidence="1">The sequence shown here is derived from an EMBL/GenBank/DDBJ whole genome shotgun (WGS) entry which is preliminary data.</text>
</comment>
<name>A0ABR9WNG1_9BACT</name>
<reference evidence="2" key="1">
    <citation type="submission" date="2023-07" db="EMBL/GenBank/DDBJ databases">
        <title>Dyadobacter sp. nov 'subterranea' isolated from contaminted grondwater.</title>
        <authorList>
            <person name="Szabo I."/>
            <person name="Al-Omari J."/>
            <person name="Szerdahelyi S.G."/>
            <person name="Rado J."/>
        </authorList>
    </citation>
    <scope>NUCLEOTIDE SEQUENCE [LARGE SCALE GENOMIC DNA]</scope>
    <source>
        <strain evidence="2">UP-52</strain>
    </source>
</reference>
<dbReference type="RefSeq" id="WP_194124608.1">
    <property type="nucleotide sequence ID" value="NZ_JACYGY010000002.1"/>
</dbReference>
<protein>
    <recommendedName>
        <fullName evidence="3">CDP-Glycerol:Poly(Glycerophosphate) glycerophosphotransferase</fullName>
    </recommendedName>
</protein>
<keyword evidence="2" id="KW-1185">Reference proteome</keyword>
<accession>A0ABR9WNG1</accession>
<organism evidence="1 2">
    <name type="scientific">Dyadobacter subterraneus</name>
    <dbReference type="NCBI Taxonomy" id="2773304"/>
    <lineage>
        <taxon>Bacteria</taxon>
        <taxon>Pseudomonadati</taxon>
        <taxon>Bacteroidota</taxon>
        <taxon>Cytophagia</taxon>
        <taxon>Cytophagales</taxon>
        <taxon>Spirosomataceae</taxon>
        <taxon>Dyadobacter</taxon>
    </lineage>
</organism>
<evidence type="ECO:0000313" key="2">
    <source>
        <dbReference type="Proteomes" id="UP000634134"/>
    </source>
</evidence>